<evidence type="ECO:0000256" key="3">
    <source>
        <dbReference type="ARBA" id="ARBA00022806"/>
    </source>
</evidence>
<dbReference type="Gene3D" id="3.40.50.300">
    <property type="entry name" value="P-loop containing nucleotide triphosphate hydrolases"/>
    <property type="match status" value="1"/>
</dbReference>
<feature type="coiled-coil region" evidence="5">
    <location>
        <begin position="877"/>
        <end position="904"/>
    </location>
</feature>
<dbReference type="Pfam" id="PF00271">
    <property type="entry name" value="Helicase_C"/>
    <property type="match status" value="1"/>
</dbReference>
<dbReference type="CDD" id="cd18793">
    <property type="entry name" value="SF2_C_SNF"/>
    <property type="match status" value="1"/>
</dbReference>
<dbReference type="SUPFAM" id="SSF52540">
    <property type="entry name" value="P-loop containing nucleoside triphosphate hydrolases"/>
    <property type="match status" value="2"/>
</dbReference>
<keyword evidence="9" id="KW-1185">Reference proteome</keyword>
<evidence type="ECO:0000256" key="2">
    <source>
        <dbReference type="ARBA" id="ARBA00022801"/>
    </source>
</evidence>
<evidence type="ECO:0000313" key="9">
    <source>
        <dbReference type="Proteomes" id="UP000245753"/>
    </source>
</evidence>
<comment type="caution">
    <text evidence="8">The sequence shown here is derived from an EMBL/GenBank/DDBJ whole genome shotgun (WGS) entry which is preliminary data.</text>
</comment>
<dbReference type="CDD" id="cd10311">
    <property type="entry name" value="PLDc_N_DEXD_c"/>
    <property type="match status" value="1"/>
</dbReference>
<dbReference type="Proteomes" id="UP000245753">
    <property type="component" value="Unassembled WGS sequence"/>
</dbReference>
<dbReference type="Gene3D" id="3.40.50.10810">
    <property type="entry name" value="Tandem AAA-ATPase domain"/>
    <property type="match status" value="1"/>
</dbReference>
<dbReference type="Pfam" id="PF04851">
    <property type="entry name" value="ResIII"/>
    <property type="match status" value="1"/>
</dbReference>
<dbReference type="SMART" id="SM00487">
    <property type="entry name" value="DEXDc"/>
    <property type="match status" value="1"/>
</dbReference>
<dbReference type="AlphaFoldDB" id="A0A2U2MSM2"/>
<dbReference type="InterPro" id="IPR038718">
    <property type="entry name" value="SNF2-like_sf"/>
</dbReference>
<dbReference type="EMBL" id="QFFN01000011">
    <property type="protein sequence ID" value="PWG59848.1"/>
    <property type="molecule type" value="Genomic_DNA"/>
</dbReference>
<feature type="domain" description="Helicase C-terminal" evidence="7">
    <location>
        <begin position="687"/>
        <end position="873"/>
    </location>
</feature>
<evidence type="ECO:0000259" key="7">
    <source>
        <dbReference type="PROSITE" id="PS51194"/>
    </source>
</evidence>
<dbReference type="GO" id="GO:0031297">
    <property type="term" value="P:replication fork processing"/>
    <property type="evidence" value="ECO:0007669"/>
    <property type="project" value="TreeGrafter"/>
</dbReference>
<keyword evidence="5" id="KW-0175">Coiled coil</keyword>
<evidence type="ECO:0000259" key="6">
    <source>
        <dbReference type="PROSITE" id="PS51192"/>
    </source>
</evidence>
<accession>A0A2U2MSM2</accession>
<dbReference type="PROSITE" id="PS51194">
    <property type="entry name" value="HELICASE_CTER"/>
    <property type="match status" value="1"/>
</dbReference>
<dbReference type="InterPro" id="IPR014001">
    <property type="entry name" value="Helicase_ATP-bd"/>
</dbReference>
<dbReference type="SMART" id="SM00490">
    <property type="entry name" value="HELICc"/>
    <property type="match status" value="1"/>
</dbReference>
<evidence type="ECO:0000256" key="4">
    <source>
        <dbReference type="ARBA" id="ARBA00022840"/>
    </source>
</evidence>
<protein>
    <submittedName>
        <fullName evidence="8">Helicase</fullName>
    </submittedName>
</protein>
<organism evidence="8 9">
    <name type="scientific">Bifidobacterium catulorum</name>
    <dbReference type="NCBI Taxonomy" id="1630173"/>
    <lineage>
        <taxon>Bacteria</taxon>
        <taxon>Bacillati</taxon>
        <taxon>Actinomycetota</taxon>
        <taxon>Actinomycetes</taxon>
        <taxon>Bifidobacteriales</taxon>
        <taxon>Bifidobacteriaceae</taxon>
        <taxon>Bifidobacterium</taxon>
    </lineage>
</organism>
<evidence type="ECO:0000256" key="5">
    <source>
        <dbReference type="SAM" id="Coils"/>
    </source>
</evidence>
<keyword evidence="3 8" id="KW-0347">Helicase</keyword>
<dbReference type="InterPro" id="IPR001650">
    <property type="entry name" value="Helicase_C-like"/>
</dbReference>
<proteinExistence type="predicted"/>
<gene>
    <name evidence="8" type="ORF">DF200_05340</name>
</gene>
<keyword evidence="1" id="KW-0547">Nucleotide-binding</keyword>
<dbReference type="PANTHER" id="PTHR45766">
    <property type="entry name" value="DNA ANNEALING HELICASE AND ENDONUCLEASE ZRANB3 FAMILY MEMBER"/>
    <property type="match status" value="1"/>
</dbReference>
<dbReference type="OrthoDB" id="9814088at2"/>
<dbReference type="GO" id="GO:0004386">
    <property type="term" value="F:helicase activity"/>
    <property type="evidence" value="ECO:0007669"/>
    <property type="project" value="UniProtKB-KW"/>
</dbReference>
<dbReference type="GO" id="GO:0005524">
    <property type="term" value="F:ATP binding"/>
    <property type="evidence" value="ECO:0007669"/>
    <property type="project" value="InterPro"/>
</dbReference>
<keyword evidence="4" id="KW-0067">ATP-binding</keyword>
<dbReference type="GO" id="GO:0016787">
    <property type="term" value="F:hydrolase activity"/>
    <property type="evidence" value="ECO:0007669"/>
    <property type="project" value="UniProtKB-KW"/>
</dbReference>
<name>A0A2U2MSM2_9BIFI</name>
<evidence type="ECO:0000256" key="1">
    <source>
        <dbReference type="ARBA" id="ARBA00022741"/>
    </source>
</evidence>
<sequence length="1086" mass="123523">MELLDNIGPKKLGEALGRALDVNAKLSVIASYFTIFAYGRMRDELQDVEELRFIFSEPTFVKRMADAKEPKEFELLQRSRERGVGGVGLELTLRNNLSQRALAHECAEWLRWHARFKSAKSANRLQTGSVYVVEDGTRNVEAFTGMNAPFTLEGLGYERKAGVVSPISHFETTGEAQPQLSMFNSLWDTPGLLEDVTDQVIEQVETLYRENAPEYVYFLTLFHVFHEFLEETEDDPIKPGLNFKDTVVWNRLYDFQKDGVVGAIRKLEKYKGCIIADSVGLGKTFEALAVIKYYELRNDRVLVLAPKRLRGNWTMYRGNDTRNILAADRFNYDVLNHTDLSRHRGMSGDIDLETLNWANYDLVVIDESHNFRNRPTDTTTESRYYRLINDIVKAGVRTKVLMLSATPVNNRLLDLRNQLDIITEDDDAYLAETDGIPSINYVTKTAQQRFKEWSELPDSERTTQSFVESLNADYFKLLDIFTIARGRKHIAKYYASNGGDRFPERLKPISKHPGIDVKGELPPIADLNDLIAALRFPQYQLLAYVLPNRQAKYVEQYGDSWGKSFQAQKDRTQAIAGLMRVNLLKRLESSISSFRLSLERILDGAHKLDAQLAKVKSSGLSRFDDQGLSDSFDEDDDAEEFQAAGKVQVDLRDVDAVKVREELRGDIELLERLLGYARLVTPERDQKLAELCDFMQTKIETTPYNKGNRKILVFSAFADTARYLYDTLATALKADYGVESALVTGAGGTKSTLKLPRTTFEDVLAHFSPRSKELPEERRKDGEIDIVFATDCISEGQNLQDCDCLVNYDIHWNPVRIIQRFGRIDRLGSKNTRIQLVDFWPDIDLDEYIRLEGRVKNRMVLLDSSATGDENVLEGKRNDEMNDLQYRKRQLQQLQQQVLDLEDISGNISITDFALDDFRVELKRYVDAHPGLLDEAPTGLHAVTRIPDQLHGEIEPGVIFCLKQNDESKGSHESNPTFPYCIIYVTDKGETKTTHAHPKTALDYMRAVCAGKTEPIKELCDRFNRQTNDGQDMGRYTKLLDAAVKRIGGTEEKNGIDSLFGFGEPVGTAENLGFDDYSLVSFVIMR</sequence>
<dbReference type="PANTHER" id="PTHR45766:SF6">
    <property type="entry name" value="SWI_SNF-RELATED MATRIX-ASSOCIATED ACTIN-DEPENDENT REGULATOR OF CHROMATIN SUBFAMILY A-LIKE PROTEIN 1"/>
    <property type="match status" value="1"/>
</dbReference>
<dbReference type="InterPro" id="IPR006935">
    <property type="entry name" value="Helicase/UvrB_N"/>
</dbReference>
<feature type="domain" description="Helicase ATP-binding" evidence="6">
    <location>
        <begin position="264"/>
        <end position="425"/>
    </location>
</feature>
<keyword evidence="2" id="KW-0378">Hydrolase</keyword>
<dbReference type="GO" id="GO:0006281">
    <property type="term" value="P:DNA repair"/>
    <property type="evidence" value="ECO:0007669"/>
    <property type="project" value="TreeGrafter"/>
</dbReference>
<evidence type="ECO:0000313" key="8">
    <source>
        <dbReference type="EMBL" id="PWG59848.1"/>
    </source>
</evidence>
<dbReference type="InterPro" id="IPR049730">
    <property type="entry name" value="SNF2/RAD54-like_C"/>
</dbReference>
<dbReference type="InterPro" id="IPR027417">
    <property type="entry name" value="P-loop_NTPase"/>
</dbReference>
<dbReference type="GO" id="GO:0003677">
    <property type="term" value="F:DNA binding"/>
    <property type="evidence" value="ECO:0007669"/>
    <property type="project" value="InterPro"/>
</dbReference>
<dbReference type="InterPro" id="IPR057342">
    <property type="entry name" value="DEXDc_RapA"/>
</dbReference>
<dbReference type="CDD" id="cd18011">
    <property type="entry name" value="DEXDc_RapA"/>
    <property type="match status" value="1"/>
</dbReference>
<reference evidence="8 9" key="1">
    <citation type="journal article" date="2018" name="Int. J. Syst. Evol. Microbiol.">
        <title>Bifidobacterium catulorum sp. nov., a novel taxon from the faeces of the baby common marmoset (Callithrix jacchus).</title>
        <authorList>
            <person name="Modesto M."/>
            <person name="Michelini S."/>
            <person name="Oki K."/>
            <person name="Biavati B."/>
            <person name="Watanabe K."/>
            <person name="Mattarelli P."/>
        </authorList>
    </citation>
    <scope>NUCLEOTIDE SEQUENCE [LARGE SCALE GENOMIC DNA]</scope>
    <source>
        <strain evidence="8 9">MRM 8.19</strain>
    </source>
</reference>
<dbReference type="PROSITE" id="PS51192">
    <property type="entry name" value="HELICASE_ATP_BIND_1"/>
    <property type="match status" value="1"/>
</dbReference>